<dbReference type="SUPFAM" id="SSF55729">
    <property type="entry name" value="Acyl-CoA N-acyltransferases (Nat)"/>
    <property type="match status" value="1"/>
</dbReference>
<keyword evidence="3" id="KW-0808">Transferase</keyword>
<gene>
    <name evidence="3" type="ORF">ACIBP5_16610</name>
</gene>
<name>A0ABW8A483_9ACTN</name>
<dbReference type="GO" id="GO:0016746">
    <property type="term" value="F:acyltransferase activity"/>
    <property type="evidence" value="ECO:0007669"/>
    <property type="project" value="UniProtKB-KW"/>
</dbReference>
<dbReference type="InterPro" id="IPR000182">
    <property type="entry name" value="GNAT_dom"/>
</dbReference>
<dbReference type="EMBL" id="JBITMB010000004">
    <property type="protein sequence ID" value="MFI7441579.1"/>
    <property type="molecule type" value="Genomic_DNA"/>
</dbReference>
<dbReference type="PANTHER" id="PTHR31438">
    <property type="entry name" value="LYSINE N-ACYLTRANSFERASE C17G9.06C-RELATED"/>
    <property type="match status" value="1"/>
</dbReference>
<dbReference type="Pfam" id="PF13523">
    <property type="entry name" value="Acetyltransf_8"/>
    <property type="match status" value="1"/>
</dbReference>
<dbReference type="PANTHER" id="PTHR31438:SF1">
    <property type="entry name" value="LYSINE N-ACYLTRANSFERASE C17G9.06C-RELATED"/>
    <property type="match status" value="1"/>
</dbReference>
<keyword evidence="1" id="KW-0046">Antibiotic resistance</keyword>
<dbReference type="PROSITE" id="PS51186">
    <property type="entry name" value="GNAT"/>
    <property type="match status" value="1"/>
</dbReference>
<dbReference type="EC" id="2.3.1.-" evidence="3"/>
<proteinExistence type="predicted"/>
<reference evidence="3 4" key="1">
    <citation type="submission" date="2024-10" db="EMBL/GenBank/DDBJ databases">
        <title>The Natural Products Discovery Center: Release of the First 8490 Sequenced Strains for Exploring Actinobacteria Biosynthetic Diversity.</title>
        <authorList>
            <person name="Kalkreuter E."/>
            <person name="Kautsar S.A."/>
            <person name="Yang D."/>
            <person name="Bader C.D."/>
            <person name="Teijaro C.N."/>
            <person name="Fluegel L."/>
            <person name="Davis C.M."/>
            <person name="Simpson J.R."/>
            <person name="Lauterbach L."/>
            <person name="Steele A.D."/>
            <person name="Gui C."/>
            <person name="Meng S."/>
            <person name="Li G."/>
            <person name="Viehrig K."/>
            <person name="Ye F."/>
            <person name="Su P."/>
            <person name="Kiefer A.F."/>
            <person name="Nichols A."/>
            <person name="Cepeda A.J."/>
            <person name="Yan W."/>
            <person name="Fan B."/>
            <person name="Jiang Y."/>
            <person name="Adhikari A."/>
            <person name="Zheng C.-J."/>
            <person name="Schuster L."/>
            <person name="Cowan T.M."/>
            <person name="Smanski M.J."/>
            <person name="Chevrette M.G."/>
            <person name="De Carvalho L.P.S."/>
            <person name="Shen B."/>
        </authorList>
    </citation>
    <scope>NUCLEOTIDE SEQUENCE [LARGE SCALE GENOMIC DNA]</scope>
    <source>
        <strain evidence="3 4">NPDC049503</strain>
    </source>
</reference>
<protein>
    <submittedName>
        <fullName evidence="3">GNAT family N-acetyltransferase</fullName>
        <ecNumber evidence="3">2.3.1.-</ecNumber>
    </submittedName>
</protein>
<comment type="caution">
    <text evidence="3">The sequence shown here is derived from an EMBL/GenBank/DDBJ whole genome shotgun (WGS) entry which is preliminary data.</text>
</comment>
<evidence type="ECO:0000313" key="3">
    <source>
        <dbReference type="EMBL" id="MFI7441579.1"/>
    </source>
</evidence>
<keyword evidence="4" id="KW-1185">Reference proteome</keyword>
<evidence type="ECO:0000256" key="1">
    <source>
        <dbReference type="ARBA" id="ARBA00023251"/>
    </source>
</evidence>
<accession>A0ABW8A483</accession>
<sequence length="194" mass="21644">MTITWRRLGEHDFPLLRRWLEQPHVARWWNHETSAEAVARDFGGAARGEEPSEDLLVLLDGRPLGLVQRCRLADYPGYRDELAAVTAVPDGAVTIDYLIGEPEQTGRGLGPAVIRAVVERTWRELPDATCVLVPVPVANRASWRALEKAGLRRVAEGELEPDNPVDDRAHYLYRVDRPAQDIASSGQGRPARRG</sequence>
<dbReference type="RefSeq" id="WP_101789108.1">
    <property type="nucleotide sequence ID" value="NZ_JBITMB010000004.1"/>
</dbReference>
<evidence type="ECO:0000313" key="4">
    <source>
        <dbReference type="Proteomes" id="UP001612928"/>
    </source>
</evidence>
<feature type="domain" description="N-acetyltransferase" evidence="2">
    <location>
        <begin position="3"/>
        <end position="178"/>
    </location>
</feature>
<organism evidence="3 4">
    <name type="scientific">Nonomuraea indica</name>
    <dbReference type="NCBI Taxonomy" id="1581193"/>
    <lineage>
        <taxon>Bacteria</taxon>
        <taxon>Bacillati</taxon>
        <taxon>Actinomycetota</taxon>
        <taxon>Actinomycetes</taxon>
        <taxon>Streptosporangiales</taxon>
        <taxon>Streptosporangiaceae</taxon>
        <taxon>Nonomuraea</taxon>
    </lineage>
</organism>
<dbReference type="Gene3D" id="3.40.630.30">
    <property type="match status" value="1"/>
</dbReference>
<evidence type="ECO:0000259" key="2">
    <source>
        <dbReference type="PROSITE" id="PS51186"/>
    </source>
</evidence>
<dbReference type="Proteomes" id="UP001612928">
    <property type="component" value="Unassembled WGS sequence"/>
</dbReference>
<keyword evidence="3" id="KW-0012">Acyltransferase</keyword>
<dbReference type="InterPro" id="IPR016181">
    <property type="entry name" value="Acyl_CoA_acyltransferase"/>
</dbReference>